<feature type="active site" evidence="6">
    <location>
        <position position="269"/>
    </location>
</feature>
<dbReference type="GO" id="GO:0003676">
    <property type="term" value="F:nucleic acid binding"/>
    <property type="evidence" value="ECO:0007669"/>
    <property type="project" value="InterPro"/>
</dbReference>
<evidence type="ECO:0000313" key="10">
    <source>
        <dbReference type="Proteomes" id="UP000887226"/>
    </source>
</evidence>
<evidence type="ECO:0000259" key="8">
    <source>
        <dbReference type="Pfam" id="PF26577"/>
    </source>
</evidence>
<dbReference type="Pfam" id="PF01974">
    <property type="entry name" value="tRNA_int_endo"/>
    <property type="match status" value="1"/>
</dbReference>
<evidence type="ECO:0000256" key="3">
    <source>
        <dbReference type="ARBA" id="ARBA00023239"/>
    </source>
</evidence>
<dbReference type="GO" id="GO:0000213">
    <property type="term" value="F:tRNA-intron lyase activity"/>
    <property type="evidence" value="ECO:0007669"/>
    <property type="project" value="UniProtKB-UniRule"/>
</dbReference>
<dbReference type="OrthoDB" id="48041at2759"/>
<evidence type="ECO:0000313" key="9">
    <source>
        <dbReference type="EMBL" id="KAG9246218.1"/>
    </source>
</evidence>
<dbReference type="InterPro" id="IPR036167">
    <property type="entry name" value="tRNA_intron_Endo_cat-like_sf"/>
</dbReference>
<evidence type="ECO:0000256" key="1">
    <source>
        <dbReference type="ARBA" id="ARBA00008078"/>
    </source>
</evidence>
<keyword evidence="3 5" id="KW-0456">Lyase</keyword>
<evidence type="ECO:0000256" key="5">
    <source>
        <dbReference type="PIRNR" id="PIRNR017250"/>
    </source>
</evidence>
<dbReference type="AlphaFoldDB" id="A0A9P7Z5Y1"/>
<comment type="similarity">
    <text evidence="1 5">Belongs to the tRNA-intron endonuclease family.</text>
</comment>
<reference evidence="9" key="1">
    <citation type="journal article" date="2021" name="IMA Fungus">
        <title>Genomic characterization of three marine fungi, including Emericellopsis atlantica sp. nov. with signatures of a generalist lifestyle and marine biomass degradation.</title>
        <authorList>
            <person name="Hagestad O.C."/>
            <person name="Hou L."/>
            <person name="Andersen J.H."/>
            <person name="Hansen E.H."/>
            <person name="Altermark B."/>
            <person name="Li C."/>
            <person name="Kuhnert E."/>
            <person name="Cox R.J."/>
            <person name="Crous P.W."/>
            <person name="Spatafora J.W."/>
            <person name="Lail K."/>
            <person name="Amirebrahimi M."/>
            <person name="Lipzen A."/>
            <person name="Pangilinan J."/>
            <person name="Andreopoulos W."/>
            <person name="Hayes R.D."/>
            <person name="Ng V."/>
            <person name="Grigoriev I.V."/>
            <person name="Jackson S.A."/>
            <person name="Sutton T.D.S."/>
            <person name="Dobson A.D.W."/>
            <person name="Rama T."/>
        </authorList>
    </citation>
    <scope>NUCLEOTIDE SEQUENCE</scope>
    <source>
        <strain evidence="9">TRa3180A</strain>
    </source>
</reference>
<evidence type="ECO:0000256" key="6">
    <source>
        <dbReference type="PIRSR" id="PIRSR017250-50"/>
    </source>
</evidence>
<evidence type="ECO:0000256" key="4">
    <source>
        <dbReference type="ARBA" id="ARBA00059865"/>
    </source>
</evidence>
<dbReference type="InterPro" id="IPR006677">
    <property type="entry name" value="tRNA_intron_Endonuc_cat-like"/>
</dbReference>
<dbReference type="InterPro" id="IPR059049">
    <property type="entry name" value="TSEN34_N"/>
</dbReference>
<feature type="active site" evidence="6">
    <location>
        <position position="238"/>
    </location>
</feature>
<dbReference type="GO" id="GO:0000379">
    <property type="term" value="P:tRNA-type intron splice site recognition and cleavage"/>
    <property type="evidence" value="ECO:0007669"/>
    <property type="project" value="UniProtKB-UniRule"/>
</dbReference>
<dbReference type="InterPro" id="IPR016690">
    <property type="entry name" value="TSEN34"/>
</dbReference>
<feature type="active site" evidence="6">
    <location>
        <position position="230"/>
    </location>
</feature>
<proteinExistence type="inferred from homology"/>
<keyword evidence="2 5" id="KW-0819">tRNA processing</keyword>
<dbReference type="PIRSF" id="PIRSF017250">
    <property type="entry name" value="tRNA_splic_SEN34"/>
    <property type="match status" value="1"/>
</dbReference>
<accession>A0A9P7Z5Y1</accession>
<dbReference type="EMBL" id="MU253813">
    <property type="protein sequence ID" value="KAG9246218.1"/>
    <property type="molecule type" value="Genomic_DNA"/>
</dbReference>
<keyword evidence="10" id="KW-1185">Reference proteome</keyword>
<comment type="caution">
    <text evidence="9">The sequence shown here is derived from an EMBL/GenBank/DDBJ whole genome shotgun (WGS) entry which is preliminary data.</text>
</comment>
<dbReference type="Pfam" id="PF26577">
    <property type="entry name" value="TSEN34_N"/>
    <property type="match status" value="1"/>
</dbReference>
<dbReference type="SUPFAM" id="SSF53032">
    <property type="entry name" value="tRNA-intron endonuclease catalytic domain-like"/>
    <property type="match status" value="1"/>
</dbReference>
<dbReference type="Gene3D" id="3.40.1350.10">
    <property type="match status" value="1"/>
</dbReference>
<dbReference type="FunFam" id="3.40.1350.10:FF:000008">
    <property type="entry name" value="tRNA-splicing endonuclease subunit Sen34"/>
    <property type="match status" value="1"/>
</dbReference>
<name>A0A9P7Z5Y1_9HELO</name>
<dbReference type="CDD" id="cd22363">
    <property type="entry name" value="tRNA-intron_lyase_C"/>
    <property type="match status" value="1"/>
</dbReference>
<organism evidence="9 10">
    <name type="scientific">Calycina marina</name>
    <dbReference type="NCBI Taxonomy" id="1763456"/>
    <lineage>
        <taxon>Eukaryota</taxon>
        <taxon>Fungi</taxon>
        <taxon>Dikarya</taxon>
        <taxon>Ascomycota</taxon>
        <taxon>Pezizomycotina</taxon>
        <taxon>Leotiomycetes</taxon>
        <taxon>Helotiales</taxon>
        <taxon>Pezizellaceae</taxon>
        <taxon>Calycina</taxon>
    </lineage>
</organism>
<dbReference type="EC" id="4.6.1.16" evidence="5"/>
<dbReference type="PANTHER" id="PTHR13070">
    <property type="entry name" value="TRNA-SPLICING ENDONUCLEASE SUBUNIT SEN34-RELATED"/>
    <property type="match status" value="1"/>
</dbReference>
<evidence type="ECO:0000256" key="2">
    <source>
        <dbReference type="ARBA" id="ARBA00022694"/>
    </source>
</evidence>
<dbReference type="PANTHER" id="PTHR13070:SF0">
    <property type="entry name" value="TRNA-SPLICING ENDONUCLEASE SUBUNIT SEN34"/>
    <property type="match status" value="1"/>
</dbReference>
<dbReference type="Proteomes" id="UP000887226">
    <property type="component" value="Unassembled WGS sequence"/>
</dbReference>
<sequence length="297" mass="32883">MSSSAPSVAEPISISRIGGRYLIFDIDVVTHLRRAHRICGTPVGTLPRAPQQNVFSGLPMELMPEEACLLVETGVAYIMDDLTWHKENFPVAGHRRSEYLEEVHLIGLRASRAQENALQSRKQTALAKQAAAGARAASLKHIDTADADDEDTISMFHTDRSSSRASSTPTSGSAWAVTPTISYSTSPSQHDSKSQADVSVPSSYPLFVYLHMKGYYMWPGLRFGCDYNVYPGDPMRFHAHFDAVSFDWEEEIDMMHLVGGGRLGTRVKKAFLIGGKDEDKLEEENPVRTFSIEWGGM</sequence>
<dbReference type="InterPro" id="IPR011856">
    <property type="entry name" value="tRNA_endonuc-like_dom_sf"/>
</dbReference>
<comment type="function">
    <text evidence="4">Constitutes one of the two catalytic subunit of the tRNA-splicing endonuclease complex, a complex responsible for identification and cleavage of the splice sites in pre-tRNA. It cleaves pre-tRNA at the 5'- and 3'-splice sites to release the intron. The products are an intron and two tRNA half-molecules bearing 2',3'-cyclic phosphate and 5'-OH termini. There are no conserved sequences at the splice sites, but the intron is invariably located at the same site in the gene, placing the splice sites an invariant distance from the constant structural features of the tRNA body. It probably carries the active site for 3'-splice site cleavage.</text>
</comment>
<protein>
    <recommendedName>
        <fullName evidence="5">tRNA-splicing endonuclease subunit Sen34</fullName>
        <ecNumber evidence="5">4.6.1.16</ecNumber>
    </recommendedName>
</protein>
<feature type="domain" description="tRNA intron endonuclease catalytic" evidence="7">
    <location>
        <begin position="204"/>
        <end position="278"/>
    </location>
</feature>
<gene>
    <name evidence="9" type="ORF">BJ878DRAFT_417469</name>
</gene>
<feature type="domain" description="TSEN34 N-terminal" evidence="8">
    <location>
        <begin position="12"/>
        <end position="81"/>
    </location>
</feature>
<dbReference type="GO" id="GO:0000214">
    <property type="term" value="C:tRNA-intron endonuclease complex"/>
    <property type="evidence" value="ECO:0007669"/>
    <property type="project" value="UniProtKB-UniRule"/>
</dbReference>
<evidence type="ECO:0000259" key="7">
    <source>
        <dbReference type="Pfam" id="PF01974"/>
    </source>
</evidence>